<evidence type="ECO:0000313" key="1">
    <source>
        <dbReference type="EMBL" id="CAI9729353.1"/>
    </source>
</evidence>
<evidence type="ECO:0000313" key="2">
    <source>
        <dbReference type="Proteomes" id="UP001162480"/>
    </source>
</evidence>
<sequence length="77" mass="8838">MDGKNHGHHDDDDDDDNCGEVKWMDVIYNTEGNRSPLRSDRGYDNDVAIPKVEAESEKRRGILFALSNKEFIKLKTD</sequence>
<gene>
    <name evidence="1" type="ORF">OCTVUL_1B005001</name>
</gene>
<name>A0AA36FC34_OCTVU</name>
<dbReference type="AlphaFoldDB" id="A0AA36FC34"/>
<protein>
    <submittedName>
        <fullName evidence="1">Uncharacterized protein</fullName>
    </submittedName>
</protein>
<proteinExistence type="predicted"/>
<keyword evidence="2" id="KW-1185">Reference proteome</keyword>
<dbReference type="EMBL" id="OX597823">
    <property type="protein sequence ID" value="CAI9729353.1"/>
    <property type="molecule type" value="Genomic_DNA"/>
</dbReference>
<organism evidence="1 2">
    <name type="scientific">Octopus vulgaris</name>
    <name type="common">Common octopus</name>
    <dbReference type="NCBI Taxonomy" id="6645"/>
    <lineage>
        <taxon>Eukaryota</taxon>
        <taxon>Metazoa</taxon>
        <taxon>Spiralia</taxon>
        <taxon>Lophotrochozoa</taxon>
        <taxon>Mollusca</taxon>
        <taxon>Cephalopoda</taxon>
        <taxon>Coleoidea</taxon>
        <taxon>Octopodiformes</taxon>
        <taxon>Octopoda</taxon>
        <taxon>Incirrata</taxon>
        <taxon>Octopodidae</taxon>
        <taxon>Octopus</taxon>
    </lineage>
</organism>
<dbReference type="Proteomes" id="UP001162480">
    <property type="component" value="Chromosome 10"/>
</dbReference>
<reference evidence="1" key="1">
    <citation type="submission" date="2023-08" db="EMBL/GenBank/DDBJ databases">
        <authorList>
            <person name="Alioto T."/>
            <person name="Alioto T."/>
            <person name="Gomez Garrido J."/>
        </authorList>
    </citation>
    <scope>NUCLEOTIDE SEQUENCE</scope>
</reference>
<accession>A0AA36FC34</accession>